<accession>A0ABU6KDH9</accession>
<evidence type="ECO:0000313" key="10">
    <source>
        <dbReference type="EMBL" id="MEC5423131.1"/>
    </source>
</evidence>
<feature type="transmembrane region" description="Helical" evidence="7">
    <location>
        <begin position="608"/>
        <end position="628"/>
    </location>
</feature>
<evidence type="ECO:0000256" key="3">
    <source>
        <dbReference type="ARBA" id="ARBA00022525"/>
    </source>
</evidence>
<evidence type="ECO:0000256" key="7">
    <source>
        <dbReference type="SAM" id="Phobius"/>
    </source>
</evidence>
<dbReference type="InterPro" id="IPR051532">
    <property type="entry name" value="Ester_Hydrolysis_Enzymes"/>
</dbReference>
<dbReference type="Gene3D" id="3.40.50.1110">
    <property type="entry name" value="SGNH hydrolase"/>
    <property type="match status" value="1"/>
</dbReference>
<dbReference type="EMBL" id="JARZFX010000002">
    <property type="protein sequence ID" value="MEC5423131.1"/>
    <property type="molecule type" value="Genomic_DNA"/>
</dbReference>
<evidence type="ECO:0000256" key="6">
    <source>
        <dbReference type="SAM" id="MobiDB-lite"/>
    </source>
</evidence>
<dbReference type="InterPro" id="IPR036514">
    <property type="entry name" value="SGNH_hydro_sf"/>
</dbReference>
<dbReference type="SUPFAM" id="SSF52266">
    <property type="entry name" value="SGNH hydrolase"/>
    <property type="match status" value="1"/>
</dbReference>
<dbReference type="InterPro" id="IPR013830">
    <property type="entry name" value="SGNH_hydro"/>
</dbReference>
<keyword evidence="11" id="KW-1185">Reference proteome</keyword>
<comment type="subcellular location">
    <subcellularLocation>
        <location evidence="1">Secreted</location>
        <location evidence="1">Cell wall</location>
        <topology evidence="1">Peptidoglycan-anchor</topology>
    </subcellularLocation>
</comment>
<keyword evidence="7" id="KW-0472">Membrane</keyword>
<keyword evidence="3" id="KW-0964">Secreted</keyword>
<dbReference type="RefSeq" id="WP_327607048.1">
    <property type="nucleotide sequence ID" value="NZ_JARZFX010000002.1"/>
</dbReference>
<feature type="compositionally biased region" description="Polar residues" evidence="6">
    <location>
        <begin position="591"/>
        <end position="600"/>
    </location>
</feature>
<name>A0ABU6KDH9_9BACI</name>
<evidence type="ECO:0000256" key="4">
    <source>
        <dbReference type="ARBA" id="ARBA00022729"/>
    </source>
</evidence>
<evidence type="ECO:0000256" key="2">
    <source>
        <dbReference type="ARBA" id="ARBA00022512"/>
    </source>
</evidence>
<gene>
    <name evidence="10" type="ORF">QGM71_06405</name>
</gene>
<organism evidence="10 11">
    <name type="scientific">Virgibacillus tibetensis</name>
    <dbReference type="NCBI Taxonomy" id="3042313"/>
    <lineage>
        <taxon>Bacteria</taxon>
        <taxon>Bacillati</taxon>
        <taxon>Bacillota</taxon>
        <taxon>Bacilli</taxon>
        <taxon>Bacillales</taxon>
        <taxon>Bacillaceae</taxon>
        <taxon>Virgibacillus</taxon>
    </lineage>
</organism>
<keyword evidence="4" id="KW-0732">Signal</keyword>
<protein>
    <submittedName>
        <fullName evidence="10">GDSL-type esterase/lipase family protein</fullName>
    </submittedName>
</protein>
<feature type="domain" description="Gram-positive cocci surface proteins LPxTG" evidence="8">
    <location>
        <begin position="594"/>
        <end position="632"/>
    </location>
</feature>
<keyword evidence="7" id="KW-1133">Transmembrane helix</keyword>
<dbReference type="NCBIfam" id="TIGR01167">
    <property type="entry name" value="LPXTG_anchor"/>
    <property type="match status" value="1"/>
</dbReference>
<keyword evidence="2" id="KW-0134">Cell wall</keyword>
<evidence type="ECO:0000256" key="5">
    <source>
        <dbReference type="ARBA" id="ARBA00023088"/>
    </source>
</evidence>
<sequence length="635" mass="70307">MKQTIKLISVLILAVFILLPQAVIASEEKSDLNYMAIGDSLAEGLSFDGMNFINGYPDQINNQLVEKLPYLNINYTNAGVSGYTTNQVLSQVMSDDDVRKALQEADIITISAGANDLLQVVDMEKLMNGSSEDQLEVIKAAEAAINGVVVNLGSIIGEINQVNPEASIFVMGYYNAMPYLVDMQDLVIQLIAGLNQGIKAAAETGAYYVPIFDVFHGNYEEYLPNPENIHPNEAGYKAIADVFLNYIVADLGEGHWVYSNNKPDDKADIGASYYVHVTTLDIYEKVKGKWELVGNYKEGTGAIDELSLLYGNGIPPKDAGYIGQYYLDVENKYLYLKHKEGWLGEVNLVNEEPIDDPVYDEEPVDHEQVIVNNEAVEAVKKDGVLRIDFKEALKVSEVTLSAEQVKMLQEKRAVLAINKEDVALTIPSGLLGDGTEAVTITVTDQGYTPDSLSKVYDFTIQIGEKYLRQFNEHEVTLYFKVDEAKVKNTENLKVYFFNEETEEWVVIGGSYMDGAVVAATSHFSKFTVFEMEEEEIIDEVKEEEPKAESEENGTGKADDVKNAGKKSDEEKKNKGTGKLKTNAEEKEESALASTKQGGKQLPETATNMYNWIFAGSILLLTGGVMLIVSRRKAVY</sequence>
<evidence type="ECO:0000259" key="8">
    <source>
        <dbReference type="Pfam" id="PF00746"/>
    </source>
</evidence>
<evidence type="ECO:0000259" key="9">
    <source>
        <dbReference type="Pfam" id="PF13472"/>
    </source>
</evidence>
<dbReference type="Pfam" id="PF13472">
    <property type="entry name" value="Lipase_GDSL_2"/>
    <property type="match status" value="1"/>
</dbReference>
<feature type="region of interest" description="Disordered" evidence="6">
    <location>
        <begin position="538"/>
        <end position="600"/>
    </location>
</feature>
<keyword evidence="5" id="KW-0572">Peptidoglycan-anchor</keyword>
<feature type="compositionally biased region" description="Basic and acidic residues" evidence="6">
    <location>
        <begin position="556"/>
        <end position="573"/>
    </location>
</feature>
<dbReference type="PANTHER" id="PTHR30383">
    <property type="entry name" value="THIOESTERASE 1/PROTEASE 1/LYSOPHOSPHOLIPASE L1"/>
    <property type="match status" value="1"/>
</dbReference>
<dbReference type="Pfam" id="PF00746">
    <property type="entry name" value="Gram_pos_anchor"/>
    <property type="match status" value="1"/>
</dbReference>
<reference evidence="10 11" key="1">
    <citation type="journal article" date="2024" name="Int. J. Syst. Evol. Microbiol.">
        <title>Virgibacillus tibetensis sp. nov., isolated from salt lake on the Tibetan Plateau of China.</title>
        <authorList>
            <person name="Phurbu D."/>
            <person name="Liu Z.-X."/>
            <person name="Wang R."/>
            <person name="Zheng Y.-Y."/>
            <person name="Liu H.-C."/>
            <person name="Zhou Y.-G."/>
            <person name="Yu Y.-J."/>
            <person name="Li A.-H."/>
        </authorList>
    </citation>
    <scope>NUCLEOTIDE SEQUENCE [LARGE SCALE GENOMIC DNA]</scope>
    <source>
        <strain evidence="10 11">C22-A2</strain>
    </source>
</reference>
<feature type="domain" description="SGNH hydrolase-type esterase" evidence="9">
    <location>
        <begin position="36"/>
        <end position="238"/>
    </location>
</feature>
<dbReference type="Proteomes" id="UP001335737">
    <property type="component" value="Unassembled WGS sequence"/>
</dbReference>
<keyword evidence="7" id="KW-0812">Transmembrane</keyword>
<proteinExistence type="predicted"/>
<evidence type="ECO:0000313" key="11">
    <source>
        <dbReference type="Proteomes" id="UP001335737"/>
    </source>
</evidence>
<dbReference type="PANTHER" id="PTHR30383:SF27">
    <property type="entry name" value="SPORE GERMINATION LIPASE LIPC"/>
    <property type="match status" value="1"/>
</dbReference>
<dbReference type="InterPro" id="IPR019931">
    <property type="entry name" value="LPXTG_anchor"/>
</dbReference>
<evidence type="ECO:0000256" key="1">
    <source>
        <dbReference type="ARBA" id="ARBA00004168"/>
    </source>
</evidence>
<comment type="caution">
    <text evidence="10">The sequence shown here is derived from an EMBL/GenBank/DDBJ whole genome shotgun (WGS) entry which is preliminary data.</text>
</comment>